<reference evidence="3" key="1">
    <citation type="submission" date="2022-09" db="EMBL/GenBank/DDBJ databases">
        <title>Enrichment on poylsaccharides allowed isolation of novel metabolic and taxonomic groups of Haloarchaea.</title>
        <authorList>
            <person name="Sorokin D.Y."/>
            <person name="Elcheninov A.G."/>
            <person name="Khizhniak T.V."/>
            <person name="Kolganova T.V."/>
            <person name="Kublanov I.V."/>
        </authorList>
    </citation>
    <scope>NUCLEOTIDE SEQUENCE</scope>
    <source>
        <strain evidence="3">AArc-xg1-1</strain>
    </source>
</reference>
<evidence type="ECO:0000256" key="1">
    <source>
        <dbReference type="SAM" id="MobiDB-lite"/>
    </source>
</evidence>
<dbReference type="InterPro" id="IPR013320">
    <property type="entry name" value="ConA-like_dom_sf"/>
</dbReference>
<evidence type="ECO:0000313" key="4">
    <source>
        <dbReference type="Proteomes" id="UP001321018"/>
    </source>
</evidence>
<dbReference type="SMART" id="SM00089">
    <property type="entry name" value="PKD"/>
    <property type="match status" value="1"/>
</dbReference>
<dbReference type="InterPro" id="IPR013319">
    <property type="entry name" value="GH11/12"/>
</dbReference>
<proteinExistence type="predicted"/>
<feature type="domain" description="PKD" evidence="2">
    <location>
        <begin position="349"/>
        <end position="424"/>
    </location>
</feature>
<dbReference type="InterPro" id="IPR000601">
    <property type="entry name" value="PKD_dom"/>
</dbReference>
<sequence length="424" mass="45635">MTRHSHDTDSTVDRSNENETTDRSTNRDDSTTERLHGGSRRDFLRASAAVSASALALAGSGIAAGQSVVEETCESFGEIPVGDDFLLINNDWGTQDQGADIDMCSFLYDDGRYGYEWETRSAGGEPNYPQALVGTKPWGDDSGSSLFPLQRGDVDELELELDVDLNLSGGEWNLAEEWWLTSERPGSNVEDSITHEIMLVLEWGPQHDHGAPIDANATTDAYGNVIDYWANYQIGWNFHIFRIAANQTPAQVDLTAVMDYMTEQVGGVTPDLWVSGIEVGNEYWEGVSGETTFNRFDVTANGQTATSASGSGGSGGDDSSDDGSNDGSDGDDSDGDDSSTDLNARLDPSTTSASTGERITFGVEDTTGNDTWIDSLEWDFGDGTTASGWWNAHTYESAGTYTVALMGTDNEGTTTTHEVTITVS</sequence>
<accession>A0AAP3E2N3</accession>
<dbReference type="SUPFAM" id="SSF49899">
    <property type="entry name" value="Concanavalin A-like lectins/glucanases"/>
    <property type="match status" value="1"/>
</dbReference>
<organism evidence="3 4">
    <name type="scientific">Natronoglomus mannanivorans</name>
    <dbReference type="NCBI Taxonomy" id="2979990"/>
    <lineage>
        <taxon>Archaea</taxon>
        <taxon>Methanobacteriati</taxon>
        <taxon>Methanobacteriota</taxon>
        <taxon>Stenosarchaea group</taxon>
        <taxon>Halobacteria</taxon>
        <taxon>Halobacteriales</taxon>
        <taxon>Natrialbaceae</taxon>
        <taxon>Natronoglomus</taxon>
    </lineage>
</organism>
<dbReference type="Proteomes" id="UP001321018">
    <property type="component" value="Unassembled WGS sequence"/>
</dbReference>
<dbReference type="PROSITE" id="PS51318">
    <property type="entry name" value="TAT"/>
    <property type="match status" value="1"/>
</dbReference>
<name>A0AAP3E2N3_9EURY</name>
<protein>
    <submittedName>
        <fullName evidence="3">PKD domain-containing protein</fullName>
    </submittedName>
</protein>
<evidence type="ECO:0000259" key="2">
    <source>
        <dbReference type="PROSITE" id="PS50093"/>
    </source>
</evidence>
<dbReference type="CDD" id="cd00146">
    <property type="entry name" value="PKD"/>
    <property type="match status" value="1"/>
</dbReference>
<feature type="compositionally biased region" description="Acidic residues" evidence="1">
    <location>
        <begin position="318"/>
        <end position="339"/>
    </location>
</feature>
<dbReference type="GO" id="GO:0004553">
    <property type="term" value="F:hydrolase activity, hydrolyzing O-glycosyl compounds"/>
    <property type="evidence" value="ECO:0007669"/>
    <property type="project" value="InterPro"/>
</dbReference>
<dbReference type="Pfam" id="PF18911">
    <property type="entry name" value="PKD_4"/>
    <property type="match status" value="1"/>
</dbReference>
<dbReference type="InterPro" id="IPR006311">
    <property type="entry name" value="TAT_signal"/>
</dbReference>
<dbReference type="InterPro" id="IPR013783">
    <property type="entry name" value="Ig-like_fold"/>
</dbReference>
<evidence type="ECO:0000313" key="3">
    <source>
        <dbReference type="EMBL" id="MCU4742144.1"/>
    </source>
</evidence>
<dbReference type="Gene3D" id="2.60.40.10">
    <property type="entry name" value="Immunoglobulins"/>
    <property type="match status" value="1"/>
</dbReference>
<feature type="region of interest" description="Disordered" evidence="1">
    <location>
        <begin position="304"/>
        <end position="370"/>
    </location>
</feature>
<feature type="region of interest" description="Disordered" evidence="1">
    <location>
        <begin position="1"/>
        <end position="39"/>
    </location>
</feature>
<dbReference type="InterPro" id="IPR022409">
    <property type="entry name" value="PKD/Chitinase_dom"/>
</dbReference>
<feature type="compositionally biased region" description="Polar residues" evidence="1">
    <location>
        <begin position="348"/>
        <end position="357"/>
    </location>
</feature>
<gene>
    <name evidence="3" type="ORF">OB960_12120</name>
</gene>
<dbReference type="AlphaFoldDB" id="A0AAP3E2N3"/>
<dbReference type="SUPFAM" id="SSF49299">
    <property type="entry name" value="PKD domain"/>
    <property type="match status" value="1"/>
</dbReference>
<comment type="caution">
    <text evidence="3">The sequence shown here is derived from an EMBL/GenBank/DDBJ whole genome shotgun (WGS) entry which is preliminary data.</text>
</comment>
<dbReference type="PROSITE" id="PS50093">
    <property type="entry name" value="PKD"/>
    <property type="match status" value="1"/>
</dbReference>
<dbReference type="Gene3D" id="2.60.120.180">
    <property type="match status" value="1"/>
</dbReference>
<dbReference type="EMBL" id="JAOPKA010000006">
    <property type="protein sequence ID" value="MCU4742144.1"/>
    <property type="molecule type" value="Genomic_DNA"/>
</dbReference>
<dbReference type="InterPro" id="IPR035986">
    <property type="entry name" value="PKD_dom_sf"/>
</dbReference>
<dbReference type="RefSeq" id="WP_338003977.1">
    <property type="nucleotide sequence ID" value="NZ_JAOPKA010000006.1"/>
</dbReference>